<dbReference type="AlphaFoldDB" id="A0A9X3D8G4"/>
<evidence type="ECO:0000259" key="1">
    <source>
        <dbReference type="Pfam" id="PF00144"/>
    </source>
</evidence>
<dbReference type="SUPFAM" id="SSF56601">
    <property type="entry name" value="beta-lactamase/transpeptidase-like"/>
    <property type="match status" value="1"/>
</dbReference>
<dbReference type="GO" id="GO:0016787">
    <property type="term" value="F:hydrolase activity"/>
    <property type="evidence" value="ECO:0007669"/>
    <property type="project" value="UniProtKB-KW"/>
</dbReference>
<dbReference type="Proteomes" id="UP001143347">
    <property type="component" value="Unassembled WGS sequence"/>
</dbReference>
<evidence type="ECO:0000313" key="3">
    <source>
        <dbReference type="Proteomes" id="UP001143347"/>
    </source>
</evidence>
<dbReference type="EMBL" id="JAPKFM010000020">
    <property type="protein sequence ID" value="MCX2965914.1"/>
    <property type="molecule type" value="Genomic_DNA"/>
</dbReference>
<keyword evidence="3" id="KW-1185">Reference proteome</keyword>
<comment type="caution">
    <text evidence="2">The sequence shown here is derived from an EMBL/GenBank/DDBJ whole genome shotgun (WGS) entry which is preliminary data.</text>
</comment>
<dbReference type="PANTHER" id="PTHR43283">
    <property type="entry name" value="BETA-LACTAMASE-RELATED"/>
    <property type="match status" value="1"/>
</dbReference>
<reference evidence="2" key="1">
    <citation type="submission" date="2022-10" db="EMBL/GenBank/DDBJ databases">
        <title>WGS of marine actinomycetes from Thailand.</title>
        <authorList>
            <person name="Thawai C."/>
        </authorList>
    </citation>
    <scope>NUCLEOTIDE SEQUENCE</scope>
    <source>
        <strain evidence="2">SW21</strain>
    </source>
</reference>
<dbReference type="InterPro" id="IPR001466">
    <property type="entry name" value="Beta-lactam-related"/>
</dbReference>
<dbReference type="InterPro" id="IPR050789">
    <property type="entry name" value="Diverse_Enzym_Activities"/>
</dbReference>
<proteinExistence type="predicted"/>
<keyword evidence="2" id="KW-0378">Hydrolase</keyword>
<sequence>MSSLDSLAQWPVDNVAAAIITPSGVTAQYGDPTRVFELASVTKLLVAQAVLLAVEEEAVALDDPAGPPGATIAHLLAHASGLDFASRDVIAPLATQRIYSSAGFEVLAETVEAATGIGFAEYLRQAVCEPLGMSSTQLAGPAGHGARSCVADLARFAADLLSPRLVSAESAARAVSVQFPGLDGFVPGYGKQRPNDWGLGFEIRGHKTPHWTGEQNSPQTFGHFGQTGTFLWVDPELRAACVVLGDRDFGAWAKPLWSEFNDSVVDEIRSRSRT</sequence>
<dbReference type="Pfam" id="PF00144">
    <property type="entry name" value="Beta-lactamase"/>
    <property type="match status" value="1"/>
</dbReference>
<gene>
    <name evidence="2" type="ORF">OSB52_17660</name>
</gene>
<organism evidence="2 3">
    <name type="scientific">Gordonia aquimaris</name>
    <dbReference type="NCBI Taxonomy" id="2984863"/>
    <lineage>
        <taxon>Bacteria</taxon>
        <taxon>Bacillati</taxon>
        <taxon>Actinomycetota</taxon>
        <taxon>Actinomycetes</taxon>
        <taxon>Mycobacteriales</taxon>
        <taxon>Gordoniaceae</taxon>
        <taxon>Gordonia</taxon>
    </lineage>
</organism>
<dbReference type="PANTHER" id="PTHR43283:SF15">
    <property type="entry name" value="CONSERVED PROTEIN"/>
    <property type="match status" value="1"/>
</dbReference>
<accession>A0A9X3D8G4</accession>
<evidence type="ECO:0000313" key="2">
    <source>
        <dbReference type="EMBL" id="MCX2965914.1"/>
    </source>
</evidence>
<protein>
    <submittedName>
        <fullName evidence="2">Serine hydrolase</fullName>
    </submittedName>
</protein>
<dbReference type="InterPro" id="IPR012338">
    <property type="entry name" value="Beta-lactam/transpept-like"/>
</dbReference>
<dbReference type="RefSeq" id="WP_266062902.1">
    <property type="nucleotide sequence ID" value="NZ_JAPKFM010000020.1"/>
</dbReference>
<dbReference type="Gene3D" id="3.40.710.10">
    <property type="entry name" value="DD-peptidase/beta-lactamase superfamily"/>
    <property type="match status" value="1"/>
</dbReference>
<name>A0A9X3D8G4_9ACTN</name>
<feature type="domain" description="Beta-lactamase-related" evidence="1">
    <location>
        <begin position="31"/>
        <end position="249"/>
    </location>
</feature>